<feature type="transmembrane region" description="Helical" evidence="7">
    <location>
        <begin position="117"/>
        <end position="134"/>
    </location>
</feature>
<evidence type="ECO:0000313" key="10">
    <source>
        <dbReference type="Proteomes" id="UP001176521"/>
    </source>
</evidence>
<gene>
    <name evidence="9" type="ORF">OC842_002935</name>
</gene>
<keyword evidence="3 7" id="KW-0812">Transmembrane</keyword>
<evidence type="ECO:0000256" key="3">
    <source>
        <dbReference type="ARBA" id="ARBA00022692"/>
    </source>
</evidence>
<dbReference type="Proteomes" id="UP001176521">
    <property type="component" value="Unassembled WGS sequence"/>
</dbReference>
<dbReference type="EMBL" id="JAPDMQ010000135">
    <property type="protein sequence ID" value="KAK0533535.1"/>
    <property type="molecule type" value="Genomic_DNA"/>
</dbReference>
<evidence type="ECO:0000259" key="8">
    <source>
        <dbReference type="PROSITE" id="PS50850"/>
    </source>
</evidence>
<feature type="transmembrane region" description="Helical" evidence="7">
    <location>
        <begin position="695"/>
        <end position="716"/>
    </location>
</feature>
<evidence type="ECO:0000256" key="7">
    <source>
        <dbReference type="SAM" id="Phobius"/>
    </source>
</evidence>
<dbReference type="PANTHER" id="PTHR43791:SF36">
    <property type="entry name" value="TRANSPORTER, PUTATIVE (AFU_ORTHOLOGUE AFUA_6G08340)-RELATED"/>
    <property type="match status" value="1"/>
</dbReference>
<dbReference type="InterPro" id="IPR020846">
    <property type="entry name" value="MFS_dom"/>
</dbReference>
<feature type="transmembrane region" description="Helical" evidence="7">
    <location>
        <begin position="572"/>
        <end position="593"/>
    </location>
</feature>
<evidence type="ECO:0000256" key="4">
    <source>
        <dbReference type="ARBA" id="ARBA00022989"/>
    </source>
</evidence>
<dbReference type="InterPro" id="IPR036259">
    <property type="entry name" value="MFS_trans_sf"/>
</dbReference>
<feature type="transmembrane region" description="Helical" evidence="7">
    <location>
        <begin position="209"/>
        <end position="229"/>
    </location>
</feature>
<feature type="transmembrane region" description="Helical" evidence="7">
    <location>
        <begin position="425"/>
        <end position="445"/>
    </location>
</feature>
<feature type="transmembrane region" description="Helical" evidence="7">
    <location>
        <begin position="391"/>
        <end position="413"/>
    </location>
</feature>
<feature type="transmembrane region" description="Helical" evidence="7">
    <location>
        <begin position="176"/>
        <end position="197"/>
    </location>
</feature>
<evidence type="ECO:0000256" key="2">
    <source>
        <dbReference type="ARBA" id="ARBA00022448"/>
    </source>
</evidence>
<evidence type="ECO:0000256" key="5">
    <source>
        <dbReference type="ARBA" id="ARBA00023136"/>
    </source>
</evidence>
<keyword evidence="2" id="KW-0813">Transport</keyword>
<name>A0AAN6GEE9_9BASI</name>
<feature type="transmembrane region" description="Helical" evidence="7">
    <location>
        <begin position="875"/>
        <end position="899"/>
    </location>
</feature>
<dbReference type="AlphaFoldDB" id="A0AAN6GEE9"/>
<feature type="transmembrane region" description="Helical" evidence="7">
    <location>
        <begin position="786"/>
        <end position="808"/>
    </location>
</feature>
<comment type="caution">
    <text evidence="9">The sequence shown here is derived from an EMBL/GenBank/DDBJ whole genome shotgun (WGS) entry which is preliminary data.</text>
</comment>
<organism evidence="9 10">
    <name type="scientific">Tilletia horrida</name>
    <dbReference type="NCBI Taxonomy" id="155126"/>
    <lineage>
        <taxon>Eukaryota</taxon>
        <taxon>Fungi</taxon>
        <taxon>Dikarya</taxon>
        <taxon>Basidiomycota</taxon>
        <taxon>Ustilaginomycotina</taxon>
        <taxon>Exobasidiomycetes</taxon>
        <taxon>Tilletiales</taxon>
        <taxon>Tilletiaceae</taxon>
        <taxon>Tilletia</taxon>
    </lineage>
</organism>
<feature type="transmembrane region" description="Helical" evidence="7">
    <location>
        <begin position="605"/>
        <end position="625"/>
    </location>
</feature>
<feature type="transmembrane region" description="Helical" evidence="7">
    <location>
        <begin position="341"/>
        <end position="358"/>
    </location>
</feature>
<evidence type="ECO:0000256" key="1">
    <source>
        <dbReference type="ARBA" id="ARBA00004141"/>
    </source>
</evidence>
<keyword evidence="10" id="KW-1185">Reference proteome</keyword>
<dbReference type="PROSITE" id="PS50850">
    <property type="entry name" value="MFS"/>
    <property type="match status" value="1"/>
</dbReference>
<feature type="transmembrane region" description="Helical" evidence="7">
    <location>
        <begin position="365"/>
        <end position="385"/>
    </location>
</feature>
<feature type="domain" description="Major facilitator superfamily (MFS) profile" evidence="8">
    <location>
        <begin position="52"/>
        <end position="512"/>
    </location>
</feature>
<dbReference type="GO" id="GO:0016020">
    <property type="term" value="C:membrane"/>
    <property type="evidence" value="ECO:0007669"/>
    <property type="project" value="UniProtKB-SubCell"/>
</dbReference>
<keyword evidence="5 7" id="KW-0472">Membrane</keyword>
<proteinExistence type="predicted"/>
<comment type="subcellular location">
    <subcellularLocation>
        <location evidence="1">Membrane</location>
        <topology evidence="1">Multi-pass membrane protein</topology>
    </subcellularLocation>
</comment>
<dbReference type="GO" id="GO:0022857">
    <property type="term" value="F:transmembrane transporter activity"/>
    <property type="evidence" value="ECO:0007669"/>
    <property type="project" value="InterPro"/>
</dbReference>
<dbReference type="PANTHER" id="PTHR43791">
    <property type="entry name" value="PERMEASE-RELATED"/>
    <property type="match status" value="1"/>
</dbReference>
<protein>
    <recommendedName>
        <fullName evidence="8">Major facilitator superfamily (MFS) profile domain-containing protein</fullName>
    </recommendedName>
</protein>
<feature type="region of interest" description="Disordered" evidence="6">
    <location>
        <begin position="904"/>
        <end position="936"/>
    </location>
</feature>
<keyword evidence="4 7" id="KW-1133">Transmembrane helix</keyword>
<sequence>MRNAIDLDETLSLASASYRDVPLLSASQSSSATQWWTDEEDKRVARKIDWLVIPVMFGCYTLSILDRNNLGNAKTHLVASLGLTDSQWIWLLMIFHISYVTFHSLLLLVAVLPPSTYIALSLLVWGTAGMAQSAATSWEALMCCRFVLGMAESAFSTGAGYYFSLVFPRHAVGFRFALFMAAGPFAGTWSGIFAWAILQMKGPIESWRILFFFESILTILFVPVVWCRLPDSVHTAHGLSPRERKIAAARLTKYGSGAEAGIALLGGNSSSDILSSDHASGPAAEKLDLRSGLGALTHLMSWFSAILFFSKNVALSSLPLYFPSILEGLGFSTIESQIYTVPPYACGVLFSLVAAFAGDRYGQRGALGAAMAILSAAGYSILATATAHSMRYFACFLVSMGLSSFAPLLYFWLVSNSPDHSQRGVSLVILGTIGHCGPFLGTTLFPEKDGPTYHRVLFSYLDRTSIGNAKTTMVKDLGLSDHQFVWLLTIFYIGFTLFQFLLISYSLFPPRKYVAICIGLWGICATLQGAGQNWATYMALRLGLGIAEAGFSSGAAYFFSTLYPRREAGFRFSIFLSAGSFASSWAGTLAYALMRHSGRLAGWRALFLVEGCLTVGFAPFVWFLLPNNTATAWFLNERERRIASARVLNEHLLPHDGVDDQSGVAGEDSRPKPRGDTFRDLFSTKDAMGAFKYPLSYVTAALFFFNSMALSPFSIYLPTILEGLGRSTAQSQGYSVPPFLCAFATSLIAAFFCDRYGCRGVVSGAMLLLGAGGYVMLALVDNVHARYGAAFIIAIATCTSPPLIYFWMISNQFNHSKRGLSLVILGTLGEPSKAAWRKCYTLMECLSPSPKGQGGPFVGTRLFPQREGPRYQRGMLVCAGVLFLGFLIVVPTVATMYLANRRRQKAHPIQKPDSQEEADERERDLSRNGDQSVYCK</sequence>
<dbReference type="Pfam" id="PF07690">
    <property type="entry name" value="MFS_1"/>
    <property type="match status" value="2"/>
</dbReference>
<feature type="transmembrane region" description="Helical" evidence="7">
    <location>
        <begin position="88"/>
        <end position="110"/>
    </location>
</feature>
<feature type="transmembrane region" description="Helical" evidence="7">
    <location>
        <begin position="484"/>
        <end position="508"/>
    </location>
</feature>
<feature type="transmembrane region" description="Helical" evidence="7">
    <location>
        <begin position="537"/>
        <end position="560"/>
    </location>
</feature>
<evidence type="ECO:0000256" key="6">
    <source>
        <dbReference type="SAM" id="MobiDB-lite"/>
    </source>
</evidence>
<feature type="transmembrane region" description="Helical" evidence="7">
    <location>
        <begin position="513"/>
        <end position="531"/>
    </location>
</feature>
<dbReference type="InterPro" id="IPR011701">
    <property type="entry name" value="MFS"/>
</dbReference>
<evidence type="ECO:0000313" key="9">
    <source>
        <dbReference type="EMBL" id="KAK0533535.1"/>
    </source>
</evidence>
<accession>A0AAN6GEE9</accession>
<feature type="transmembrane region" description="Helical" evidence="7">
    <location>
        <begin position="146"/>
        <end position="164"/>
    </location>
</feature>
<reference evidence="9" key="1">
    <citation type="journal article" date="2023" name="PhytoFront">
        <title>Draft Genome Resources of Seven Strains of Tilletia horrida, Causal Agent of Kernel Smut of Rice.</title>
        <authorList>
            <person name="Khanal S."/>
            <person name="Antony Babu S."/>
            <person name="Zhou X.G."/>
        </authorList>
    </citation>
    <scope>NUCLEOTIDE SEQUENCE</scope>
    <source>
        <strain evidence="9">TX3</strain>
    </source>
</reference>
<feature type="transmembrane region" description="Helical" evidence="7">
    <location>
        <begin position="736"/>
        <end position="753"/>
    </location>
</feature>
<dbReference type="Gene3D" id="1.20.1250.20">
    <property type="entry name" value="MFS general substrate transporter like domains"/>
    <property type="match status" value="4"/>
</dbReference>
<dbReference type="SUPFAM" id="SSF103473">
    <property type="entry name" value="MFS general substrate transporter"/>
    <property type="match status" value="2"/>
</dbReference>
<feature type="transmembrane region" description="Helical" evidence="7">
    <location>
        <begin position="760"/>
        <end position="780"/>
    </location>
</feature>
<feature type="transmembrane region" description="Helical" evidence="7">
    <location>
        <begin position="299"/>
        <end position="321"/>
    </location>
</feature>
<feature type="transmembrane region" description="Helical" evidence="7">
    <location>
        <begin position="48"/>
        <end position="65"/>
    </location>
</feature>